<sequence>MHYRTPLAAVGGAVTTFLLVTVTVIELVNVEFSALVALPLGLLAGLGTLMAVALNLADLSPERRRLLFAYAAFGPAVLLVLALSYVNVGRSLLSAEVAVGVGLLATVVVYVSLWRRESAA</sequence>
<name>A0A830GL19_9EURY</name>
<dbReference type="EMBL" id="BMOU01000002">
    <property type="protein sequence ID" value="GGN92518.1"/>
    <property type="molecule type" value="Genomic_DNA"/>
</dbReference>
<evidence type="ECO:0000313" key="4">
    <source>
        <dbReference type="Proteomes" id="UP000605784"/>
    </source>
</evidence>
<keyword evidence="1" id="KW-0472">Membrane</keyword>
<dbReference type="RefSeq" id="WP_188996401.1">
    <property type="nucleotide sequence ID" value="NZ_BMOU01000002.1"/>
</dbReference>
<dbReference type="Proteomes" id="UP000605784">
    <property type="component" value="Unassembled WGS sequence"/>
</dbReference>
<evidence type="ECO:0000259" key="2">
    <source>
        <dbReference type="Pfam" id="PF26472"/>
    </source>
</evidence>
<protein>
    <recommendedName>
        <fullName evidence="2">DUF8147 domain-containing protein</fullName>
    </recommendedName>
</protein>
<dbReference type="Pfam" id="PF26472">
    <property type="entry name" value="DUF8147"/>
    <property type="match status" value="1"/>
</dbReference>
<dbReference type="AlphaFoldDB" id="A0A830GL19"/>
<dbReference type="InterPro" id="IPR058460">
    <property type="entry name" value="DUF8147"/>
</dbReference>
<gene>
    <name evidence="3" type="ORF">GCM10009030_16820</name>
</gene>
<evidence type="ECO:0000256" key="1">
    <source>
        <dbReference type="SAM" id="Phobius"/>
    </source>
</evidence>
<evidence type="ECO:0000313" key="3">
    <source>
        <dbReference type="EMBL" id="GGN92518.1"/>
    </source>
</evidence>
<feature type="transmembrane region" description="Helical" evidence="1">
    <location>
        <begin position="66"/>
        <end position="86"/>
    </location>
</feature>
<feature type="transmembrane region" description="Helical" evidence="1">
    <location>
        <begin position="7"/>
        <end position="28"/>
    </location>
</feature>
<keyword evidence="1" id="KW-1133">Transmembrane helix</keyword>
<feature type="transmembrane region" description="Helical" evidence="1">
    <location>
        <begin position="92"/>
        <end position="113"/>
    </location>
</feature>
<reference evidence="3" key="2">
    <citation type="submission" date="2020-09" db="EMBL/GenBank/DDBJ databases">
        <authorList>
            <person name="Sun Q."/>
            <person name="Ohkuma M."/>
        </authorList>
    </citation>
    <scope>NUCLEOTIDE SEQUENCE</scope>
    <source>
        <strain evidence="3">JCM 17820</strain>
    </source>
</reference>
<feature type="transmembrane region" description="Helical" evidence="1">
    <location>
        <begin position="34"/>
        <end position="54"/>
    </location>
</feature>
<feature type="domain" description="DUF8147" evidence="2">
    <location>
        <begin position="3"/>
        <end position="112"/>
    </location>
</feature>
<comment type="caution">
    <text evidence="3">The sequence shown here is derived from an EMBL/GenBank/DDBJ whole genome shotgun (WGS) entry which is preliminary data.</text>
</comment>
<keyword evidence="1" id="KW-0812">Transmembrane</keyword>
<reference evidence="3" key="1">
    <citation type="journal article" date="2014" name="Int. J. Syst. Evol. Microbiol.">
        <title>Complete genome sequence of Corynebacterium casei LMG S-19264T (=DSM 44701T), isolated from a smear-ripened cheese.</title>
        <authorList>
            <consortium name="US DOE Joint Genome Institute (JGI-PGF)"/>
            <person name="Walter F."/>
            <person name="Albersmeier A."/>
            <person name="Kalinowski J."/>
            <person name="Ruckert C."/>
        </authorList>
    </citation>
    <scope>NUCLEOTIDE SEQUENCE</scope>
    <source>
        <strain evidence="3">JCM 17820</strain>
    </source>
</reference>
<proteinExistence type="predicted"/>
<accession>A0A830GL19</accession>
<organism evidence="3 4">
    <name type="scientific">Haloarcula pellucida</name>
    <dbReference type="NCBI Taxonomy" id="1427151"/>
    <lineage>
        <taxon>Archaea</taxon>
        <taxon>Methanobacteriati</taxon>
        <taxon>Methanobacteriota</taxon>
        <taxon>Stenosarchaea group</taxon>
        <taxon>Halobacteria</taxon>
        <taxon>Halobacteriales</taxon>
        <taxon>Haloarculaceae</taxon>
        <taxon>Haloarcula</taxon>
    </lineage>
</organism>
<keyword evidence="4" id="KW-1185">Reference proteome</keyword>